<sequence>MDSKSALLERKKVVIIGGSAGIGFAVAQAVASKNAQVVIVSSNQERVNNALEKLPQNSAGHALDVTDEEQIHELFEKIGAFDHLVYTAGENLIFSNVRDTALTDARKFWNIRYWGAFTAAKHAQEHINLGGSITFTSGIVSQRPNAGWSLGASICAAMEGFTRALALELAPIRVNIVSPGVVETDLWSNMPAADRDTFYATTAEALPVKHVGQADEVAQAYVYLMEQTFGTGQVLVADGGAVLV</sequence>
<dbReference type="OrthoDB" id="9806974at2"/>
<evidence type="ECO:0000256" key="2">
    <source>
        <dbReference type="ARBA" id="ARBA00023002"/>
    </source>
</evidence>
<accession>A0A5R9L2X5</accession>
<evidence type="ECO:0000313" key="4">
    <source>
        <dbReference type="Proteomes" id="UP000306402"/>
    </source>
</evidence>
<dbReference type="PRINTS" id="PR00081">
    <property type="entry name" value="GDHRDH"/>
</dbReference>
<dbReference type="InterPro" id="IPR002347">
    <property type="entry name" value="SDR_fam"/>
</dbReference>
<proteinExistence type="inferred from homology"/>
<dbReference type="Gene3D" id="3.40.50.720">
    <property type="entry name" value="NAD(P)-binding Rossmann-like Domain"/>
    <property type="match status" value="1"/>
</dbReference>
<dbReference type="InterPro" id="IPR036291">
    <property type="entry name" value="NAD(P)-bd_dom_sf"/>
</dbReference>
<keyword evidence="2" id="KW-0560">Oxidoreductase</keyword>
<dbReference type="Pfam" id="PF13561">
    <property type="entry name" value="adh_short_C2"/>
    <property type="match status" value="1"/>
</dbReference>
<dbReference type="Proteomes" id="UP000306402">
    <property type="component" value="Unassembled WGS sequence"/>
</dbReference>
<gene>
    <name evidence="3" type="ORF">FEN17_03710</name>
</gene>
<name>A0A5R9L2X5_9BACT</name>
<organism evidence="3 4">
    <name type="scientific">Dyadobacter luticola</name>
    <dbReference type="NCBI Taxonomy" id="1979387"/>
    <lineage>
        <taxon>Bacteria</taxon>
        <taxon>Pseudomonadati</taxon>
        <taxon>Bacteroidota</taxon>
        <taxon>Cytophagia</taxon>
        <taxon>Cytophagales</taxon>
        <taxon>Spirosomataceae</taxon>
        <taxon>Dyadobacter</taxon>
    </lineage>
</organism>
<evidence type="ECO:0000256" key="1">
    <source>
        <dbReference type="ARBA" id="ARBA00006484"/>
    </source>
</evidence>
<dbReference type="EMBL" id="VCEJ01000002">
    <property type="protein sequence ID" value="TLV02737.1"/>
    <property type="molecule type" value="Genomic_DNA"/>
</dbReference>
<dbReference type="RefSeq" id="WP_138363947.1">
    <property type="nucleotide sequence ID" value="NZ_VCEJ01000002.1"/>
</dbReference>
<reference evidence="3 4" key="1">
    <citation type="submission" date="2019-05" db="EMBL/GenBank/DDBJ databases">
        <authorList>
            <person name="Qu J.-H."/>
        </authorList>
    </citation>
    <scope>NUCLEOTIDE SEQUENCE [LARGE SCALE GENOMIC DNA]</scope>
    <source>
        <strain evidence="3 4">T17</strain>
    </source>
</reference>
<dbReference type="AlphaFoldDB" id="A0A5R9L2X5"/>
<comment type="similarity">
    <text evidence="1">Belongs to the short-chain dehydrogenases/reductases (SDR) family.</text>
</comment>
<dbReference type="GO" id="GO:0016491">
    <property type="term" value="F:oxidoreductase activity"/>
    <property type="evidence" value="ECO:0007669"/>
    <property type="project" value="UniProtKB-KW"/>
</dbReference>
<comment type="caution">
    <text evidence="3">The sequence shown here is derived from an EMBL/GenBank/DDBJ whole genome shotgun (WGS) entry which is preliminary data.</text>
</comment>
<dbReference type="PANTHER" id="PTHR43477:SF1">
    <property type="entry name" value="DIHYDROANTICAPSIN 7-DEHYDROGENASE"/>
    <property type="match status" value="1"/>
</dbReference>
<protein>
    <submittedName>
        <fullName evidence="3">SDR family oxidoreductase</fullName>
    </submittedName>
</protein>
<dbReference type="InterPro" id="IPR051122">
    <property type="entry name" value="SDR_DHRS6-like"/>
</dbReference>
<evidence type="ECO:0000313" key="3">
    <source>
        <dbReference type="EMBL" id="TLV02737.1"/>
    </source>
</evidence>
<dbReference type="CDD" id="cd11731">
    <property type="entry name" value="Lin1944_like_SDR_c"/>
    <property type="match status" value="1"/>
</dbReference>
<keyword evidence="4" id="KW-1185">Reference proteome</keyword>
<dbReference type="SUPFAM" id="SSF51735">
    <property type="entry name" value="NAD(P)-binding Rossmann-fold domains"/>
    <property type="match status" value="1"/>
</dbReference>
<dbReference type="PANTHER" id="PTHR43477">
    <property type="entry name" value="DIHYDROANTICAPSIN 7-DEHYDROGENASE"/>
    <property type="match status" value="1"/>
</dbReference>